<dbReference type="PANTHER" id="PTHR37320">
    <property type="entry name" value="AG-1 BLOOD STAGE MEMBRANE PROTEIN HOMOLOGUE"/>
    <property type="match status" value="1"/>
</dbReference>
<protein>
    <submittedName>
        <fullName evidence="2">Uncharacterized protein</fullName>
    </submittedName>
</protein>
<dbReference type="Proteomes" id="UP000019275">
    <property type="component" value="Unassembled WGS sequence"/>
</dbReference>
<evidence type="ECO:0000313" key="3">
    <source>
        <dbReference type="Proteomes" id="UP000019275"/>
    </source>
</evidence>
<gene>
    <name evidence="2" type="ORF">KLA_12859</name>
</gene>
<keyword evidence="3" id="KW-1185">Reference proteome</keyword>
<feature type="signal peptide" evidence="1">
    <location>
        <begin position="1"/>
        <end position="22"/>
    </location>
</feature>
<accession>A0ABN0RLX0</accession>
<organism evidence="2 3">
    <name type="scientific">Cellulophaga geojensis KL-A</name>
    <dbReference type="NCBI Taxonomy" id="1328323"/>
    <lineage>
        <taxon>Bacteria</taxon>
        <taxon>Pseudomonadati</taxon>
        <taxon>Bacteroidota</taxon>
        <taxon>Flavobacteriia</taxon>
        <taxon>Flavobacteriales</taxon>
        <taxon>Flavobacteriaceae</taxon>
        <taxon>Cellulophaga</taxon>
    </lineage>
</organism>
<dbReference type="EMBL" id="ARZX01000017">
    <property type="protein sequence ID" value="EWH12874.1"/>
    <property type="molecule type" value="Genomic_DNA"/>
</dbReference>
<comment type="caution">
    <text evidence="2">The sequence shown here is derived from an EMBL/GenBank/DDBJ whole genome shotgun (WGS) entry which is preliminary data.</text>
</comment>
<name>A0ABN0RLX0_9FLAO</name>
<feature type="chain" id="PRO_5046844647" evidence="1">
    <location>
        <begin position="23"/>
        <end position="969"/>
    </location>
</feature>
<reference evidence="2 3" key="1">
    <citation type="journal article" date="2014" name="Genome Announc.">
        <title>Draft Genome Sequence of the Carrageenan-Degrading Bacterium Cellulophaga sp. Strain KL-A, Isolated from Decaying Marine Algae.</title>
        <authorList>
            <person name="Shan D."/>
            <person name="Ying J."/>
            <person name="Li X."/>
            <person name="Gao Z."/>
            <person name="Wei G."/>
            <person name="Shao Z."/>
        </authorList>
    </citation>
    <scope>NUCLEOTIDE SEQUENCE [LARGE SCALE GENOMIC DNA]</scope>
    <source>
        <strain evidence="2 3">KL-A</strain>
    </source>
</reference>
<dbReference type="InterPro" id="IPR053336">
    <property type="entry name" value="Rhoptry_Surface_Assoc"/>
</dbReference>
<proteinExistence type="predicted"/>
<evidence type="ECO:0000256" key="1">
    <source>
        <dbReference type="SAM" id="SignalP"/>
    </source>
</evidence>
<evidence type="ECO:0000313" key="2">
    <source>
        <dbReference type="EMBL" id="EWH12874.1"/>
    </source>
</evidence>
<sequence>MKKLIFGLFLSTCLFTSIQAQVKIGENPENLHFNSVLELESTSKALVITRMSTLQMNAITPLNGAVIYNTDTRCLHYYNDTEWINLCEAENAGNINLVDNGDNTYTFTNAAGNDITFETPAFTSNHTGSGGVGFSSGIKITDDGNTVNIEVDQIHGDSILNETIGRTKIADDAIGVDELGDTSVNTNNLIDESVTPVKIQPSATPNQVLKTNATGTNVEWGTLDATNIAGQDLTVDASLEFTGSTTGVGALLETVGISVADGGITDAKLAADAVTTAKIVDANVTTVKIAADAIENTKLADDAVQTENILDGTITTLDIADDAVTAVKINTDVAGSGLTKNIATGALDVDVAALTGDGNITSTDLNVTGGANAALNDVTLEINPSAVGANELADDAVTTVKIVDANVTTVKIEDDAIENTKLADDAVQTENILDGTIATLDIADDAVTAIKINTDVAGSGLTKNTTTGALDVDVTALTGDGNITSTDLNVTGGTNAALNDVTLEINPSAVGANEIADGAVTTTKIADANVTLTKLADGTTLGQLMQWDGTNWVLVDAATLTTAETDGIIGNEVTGPTDGTLAVSGTGTVTDPLTLDVSAGGINTDELATDAVTTDKITDANVTRDKIANAAIDDNKLDKATISLSGFAVPTGDLSIGSQKLTNVLDPTDAQDAATKFYVDDAISTAGTAATAALAAETTRATNAENANATNITNNDTDITALQNDKENLSNKSDAVDLGAASPSSTLYPTQNAVKTYVDTEVATIGNLETRDMTQSAPTRTYNLNGNDFAFTGSGNVGIGTSSPTSKLQVSGEIRSESFASSQGTANTPAYSFYTGGDTNTGMYRPAADEIGFSVGGTQALKIEEDSGDTNVTVNGAFSTRIRNIDTGTTAVLEVDEHTVIFSGLVTNVTFPASASLGQVLILKNLTGGNIAITPAVSYIPSASPTPISTLPVGVTQLQYDGTNWQQIN</sequence>
<keyword evidence="1" id="KW-0732">Signal</keyword>
<dbReference type="RefSeq" id="WP_034646269.1">
    <property type="nucleotide sequence ID" value="NZ_ARZX01000017.1"/>
</dbReference>
<dbReference type="PANTHER" id="PTHR37320:SF1">
    <property type="entry name" value="RHOPTRY SURFACE PROTEIN CERLI2"/>
    <property type="match status" value="1"/>
</dbReference>